<evidence type="ECO:0000313" key="1">
    <source>
        <dbReference type="EMBL" id="KAG2408450.1"/>
    </source>
</evidence>
<dbReference type="Proteomes" id="UP000743370">
    <property type="component" value="Unassembled WGS sequence"/>
</dbReference>
<name>A0A8T0L6E2_PHAAN</name>
<sequence length="111" mass="12691">MFKVDADDGVARLVLLNEDLVGADEDVLSNFLLTKVEIKRKRESDSGGFIVASLIHRLSLRFHRSFVVHLFLLASSYFLHRFPPFSSSRGVVMQVLIHIEISNIHNLPRQF</sequence>
<comment type="caution">
    <text evidence="1">The sequence shown here is derived from an EMBL/GenBank/DDBJ whole genome shotgun (WGS) entry which is preliminary data.</text>
</comment>
<gene>
    <name evidence="1" type="ORF">HKW66_Vig0032720</name>
</gene>
<dbReference type="EMBL" id="JABFOF010000001">
    <property type="protein sequence ID" value="KAG2408450.1"/>
    <property type="molecule type" value="Genomic_DNA"/>
</dbReference>
<organism evidence="1 2">
    <name type="scientific">Phaseolus angularis</name>
    <name type="common">Azuki bean</name>
    <name type="synonym">Vigna angularis</name>
    <dbReference type="NCBI Taxonomy" id="3914"/>
    <lineage>
        <taxon>Eukaryota</taxon>
        <taxon>Viridiplantae</taxon>
        <taxon>Streptophyta</taxon>
        <taxon>Embryophyta</taxon>
        <taxon>Tracheophyta</taxon>
        <taxon>Spermatophyta</taxon>
        <taxon>Magnoliopsida</taxon>
        <taxon>eudicotyledons</taxon>
        <taxon>Gunneridae</taxon>
        <taxon>Pentapetalae</taxon>
        <taxon>rosids</taxon>
        <taxon>fabids</taxon>
        <taxon>Fabales</taxon>
        <taxon>Fabaceae</taxon>
        <taxon>Papilionoideae</taxon>
        <taxon>50 kb inversion clade</taxon>
        <taxon>NPAAA clade</taxon>
        <taxon>indigoferoid/millettioid clade</taxon>
        <taxon>Phaseoleae</taxon>
        <taxon>Vigna</taxon>
    </lineage>
</organism>
<proteinExistence type="predicted"/>
<dbReference type="AlphaFoldDB" id="A0A8T0L6E2"/>
<evidence type="ECO:0000313" key="2">
    <source>
        <dbReference type="Proteomes" id="UP000743370"/>
    </source>
</evidence>
<protein>
    <submittedName>
        <fullName evidence="1">Uncharacterized protein</fullName>
    </submittedName>
</protein>
<accession>A0A8T0L6E2</accession>
<reference evidence="1 2" key="1">
    <citation type="submission" date="2020-05" db="EMBL/GenBank/DDBJ databases">
        <title>Vigna angularis (adzuki bean) Var. LongXiaoDou No. 4 denovo assembly.</title>
        <authorList>
            <person name="Xiang H."/>
        </authorList>
    </citation>
    <scope>NUCLEOTIDE SEQUENCE [LARGE SCALE GENOMIC DNA]</scope>
    <source>
        <tissue evidence="1">Leaf</tissue>
    </source>
</reference>